<evidence type="ECO:0000259" key="2">
    <source>
        <dbReference type="Pfam" id="PF26366"/>
    </source>
</evidence>
<dbReference type="OrthoDB" id="3266092at2"/>
<dbReference type="KEGG" id="xya:ET471_00605"/>
<evidence type="ECO:0000313" key="3">
    <source>
        <dbReference type="EMBL" id="QAY68727.1"/>
    </source>
</evidence>
<evidence type="ECO:0000313" key="4">
    <source>
        <dbReference type="Proteomes" id="UP000292118"/>
    </source>
</evidence>
<gene>
    <name evidence="3" type="ORF">ET471_00605</name>
</gene>
<protein>
    <recommendedName>
        <fullName evidence="2">DUF8094 domain-containing protein</fullName>
    </recommendedName>
</protein>
<keyword evidence="1" id="KW-0732">Signal</keyword>
<dbReference type="Pfam" id="PF26366">
    <property type="entry name" value="DUF8094"/>
    <property type="match status" value="1"/>
</dbReference>
<accession>A0A4P6F649</accession>
<proteinExistence type="predicted"/>
<dbReference type="AlphaFoldDB" id="A0A4P6F649"/>
<dbReference type="EMBL" id="CP035493">
    <property type="protein sequence ID" value="QAY68727.1"/>
    <property type="molecule type" value="Genomic_DNA"/>
</dbReference>
<feature type="domain" description="DUF8094" evidence="2">
    <location>
        <begin position="44"/>
        <end position="339"/>
    </location>
</feature>
<feature type="chain" id="PRO_5038488101" description="DUF8094 domain-containing protein" evidence="1">
    <location>
        <begin position="27"/>
        <end position="342"/>
    </location>
</feature>
<dbReference type="InterPro" id="IPR058407">
    <property type="entry name" value="DUF8094"/>
</dbReference>
<name>A0A4P6F649_9MICO</name>
<keyword evidence="4" id="KW-1185">Reference proteome</keyword>
<organism evidence="3 4">
    <name type="scientific">Xylanimonas protaetiae</name>
    <dbReference type="NCBI Taxonomy" id="2509457"/>
    <lineage>
        <taxon>Bacteria</taxon>
        <taxon>Bacillati</taxon>
        <taxon>Actinomycetota</taxon>
        <taxon>Actinomycetes</taxon>
        <taxon>Micrococcales</taxon>
        <taxon>Promicromonosporaceae</taxon>
        <taxon>Xylanimonas</taxon>
    </lineage>
</organism>
<dbReference type="PROSITE" id="PS51257">
    <property type="entry name" value="PROKAR_LIPOPROTEIN"/>
    <property type="match status" value="1"/>
</dbReference>
<reference evidence="3 4" key="1">
    <citation type="submission" date="2019-01" db="EMBL/GenBank/DDBJ databases">
        <title>Genome sequencing of strain FW10M-9.</title>
        <authorList>
            <person name="Heo J."/>
            <person name="Kim S.-J."/>
            <person name="Kim J.-S."/>
            <person name="Hong S.-B."/>
            <person name="Kwon S.-W."/>
        </authorList>
    </citation>
    <scope>NUCLEOTIDE SEQUENCE [LARGE SCALE GENOMIC DNA]</scope>
    <source>
        <strain evidence="3 4">FW10M-9</strain>
    </source>
</reference>
<evidence type="ECO:0000256" key="1">
    <source>
        <dbReference type="SAM" id="SignalP"/>
    </source>
</evidence>
<dbReference type="Proteomes" id="UP000292118">
    <property type="component" value="Chromosome"/>
</dbReference>
<feature type="signal peptide" evidence="1">
    <location>
        <begin position="1"/>
        <end position="26"/>
    </location>
</feature>
<sequence>MTATTTRKPGRLAVAAVLAASSLLVAGCSSAPPAPTPDAAASGPALSLDQNTTVLESMNAAIAAATETLDPAQLAARVTGPALAVRTSQIEVAKVRGSADLITELPTAYQQIILPTTETWPRTSFAITEPTDQLQPQRMLALVQETPRDPYKLWGWVQLRPGIRMPAFADAKLGSEILAPDDTSLKVTPQDVVAQYADLLTTGDGSAFAGTFEPSTEDPFRALLKTVAETQAALLAGDRVNGTYTFSATPRPDTAIKTVRTADGGAVVMAALDGTEVMEAMAGARITPGTNTALALLQGQGESNRVTGGFSDMIALYVPPAGSDQPVILVGYSHVQTSASLG</sequence>
<dbReference type="RefSeq" id="WP_129186130.1">
    <property type="nucleotide sequence ID" value="NZ_CP035493.1"/>
</dbReference>